<dbReference type="EC" id="2.7.11.1" evidence="1"/>
<evidence type="ECO:0000313" key="12">
    <source>
        <dbReference type="Proteomes" id="UP001238805"/>
    </source>
</evidence>
<dbReference type="InterPro" id="IPR000719">
    <property type="entry name" value="Prot_kinase_dom"/>
</dbReference>
<protein>
    <recommendedName>
        <fullName evidence="1">non-specific serine/threonine protein kinase</fullName>
        <ecNumber evidence="1">2.7.11.1</ecNumber>
    </recommendedName>
</protein>
<evidence type="ECO:0000256" key="2">
    <source>
        <dbReference type="ARBA" id="ARBA00022527"/>
    </source>
</evidence>
<keyword evidence="4 7" id="KW-0547">Nucleotide-binding</keyword>
<keyword evidence="9" id="KW-1133">Transmembrane helix</keyword>
<gene>
    <name evidence="11" type="ORF">QP029_07760</name>
</gene>
<reference evidence="11 12" key="1">
    <citation type="submission" date="2023-05" db="EMBL/GenBank/DDBJ databases">
        <title>Corynebacterium suedekumii sp. nov. and Corynebacterium breve sp. nov. isolated from raw cow's milk.</title>
        <authorList>
            <person name="Baer M.K."/>
            <person name="Mehl L."/>
            <person name="Hellmuth R."/>
            <person name="Marke G."/>
            <person name="Lipski A."/>
        </authorList>
    </citation>
    <scope>NUCLEOTIDE SEQUENCE [LARGE SCALE GENOMIC DNA]</scope>
    <source>
        <strain evidence="11 12">LM112</strain>
    </source>
</reference>
<dbReference type="PROSITE" id="PS00107">
    <property type="entry name" value="PROTEIN_KINASE_ATP"/>
    <property type="match status" value="1"/>
</dbReference>
<keyword evidence="2" id="KW-0723">Serine/threonine-protein kinase</keyword>
<dbReference type="InterPro" id="IPR017441">
    <property type="entry name" value="Protein_kinase_ATP_BS"/>
</dbReference>
<feature type="domain" description="Protein kinase" evidence="10">
    <location>
        <begin position="16"/>
        <end position="298"/>
    </location>
</feature>
<dbReference type="PANTHER" id="PTHR43289:SF6">
    <property type="entry name" value="SERINE_THREONINE-PROTEIN KINASE NEKL-3"/>
    <property type="match status" value="1"/>
</dbReference>
<keyword evidence="9" id="KW-0472">Membrane</keyword>
<dbReference type="PANTHER" id="PTHR43289">
    <property type="entry name" value="MITOGEN-ACTIVATED PROTEIN KINASE KINASE KINASE 20-RELATED"/>
    <property type="match status" value="1"/>
</dbReference>
<dbReference type="PROSITE" id="PS00108">
    <property type="entry name" value="PROTEIN_KINASE_ST"/>
    <property type="match status" value="1"/>
</dbReference>
<evidence type="ECO:0000256" key="3">
    <source>
        <dbReference type="ARBA" id="ARBA00022679"/>
    </source>
</evidence>
<dbReference type="InterPro" id="IPR011009">
    <property type="entry name" value="Kinase-like_dom_sf"/>
</dbReference>
<dbReference type="GO" id="GO:0004674">
    <property type="term" value="F:protein serine/threonine kinase activity"/>
    <property type="evidence" value="ECO:0007669"/>
    <property type="project" value="UniProtKB-EC"/>
</dbReference>
<evidence type="ECO:0000256" key="5">
    <source>
        <dbReference type="ARBA" id="ARBA00022777"/>
    </source>
</evidence>
<keyword evidence="5 11" id="KW-0418">Kinase</keyword>
<accession>A0ABY8VLT7</accession>
<evidence type="ECO:0000259" key="10">
    <source>
        <dbReference type="PROSITE" id="PS50011"/>
    </source>
</evidence>
<dbReference type="Gene3D" id="1.10.510.10">
    <property type="entry name" value="Transferase(Phosphotransferase) domain 1"/>
    <property type="match status" value="1"/>
</dbReference>
<dbReference type="SMART" id="SM00220">
    <property type="entry name" value="S_TKc"/>
    <property type="match status" value="1"/>
</dbReference>
<evidence type="ECO:0000256" key="9">
    <source>
        <dbReference type="SAM" id="Phobius"/>
    </source>
</evidence>
<keyword evidence="6 7" id="KW-0067">ATP-binding</keyword>
<dbReference type="EMBL" id="CP126970">
    <property type="protein sequence ID" value="WIM69183.1"/>
    <property type="molecule type" value="Genomic_DNA"/>
</dbReference>
<dbReference type="PROSITE" id="PS50011">
    <property type="entry name" value="PROTEIN_KINASE_DOM"/>
    <property type="match status" value="1"/>
</dbReference>
<evidence type="ECO:0000256" key="6">
    <source>
        <dbReference type="ARBA" id="ARBA00022840"/>
    </source>
</evidence>
<sequence length="490" mass="53636">MNSSDFRDTLTARHGYTDIVEIGRGGMGVVFRAWDPKLRRNVAVKQLSTELLDEESGRRRFESEMVTLGRISHSAVVKIHFADFTDTGDAYFVMDYIPGQDLGSLLRQRREWNLRFTVQETVDILRPVAAALDFLHLQMDPPIIHRDIKPGNILIPSGAAMEAKSLLTDFGISLSAEDTRITSLSMMIGTEKYYAPELFPGGVAGSEGVVHNQPTAATDNYALTLIAFEMLSLHSLQDTMSRDQWGQHQRPFPSFAELGLNPRDLGDAAGVEKVFRKALNPVPAYRYPTATAFIQELVKTGNRPSISNPPRPPSREEGSATTAVPVLAVAPPAQKAGLGPWAMTGLASIAVLLSGILGAGIWFAANHPAWEEAERPVVQAFPDLLPRFQELSGWNGLSCAPGEGEEGMSAVIDCHSGDTRVRAIDFGNRDNRDAFETDGQRVVWSNGTCEVHSVERDGGYLVVPQLNPARFALTVDGPEAEQLRFQLPVC</sequence>
<dbReference type="CDD" id="cd14014">
    <property type="entry name" value="STKc_PknB_like"/>
    <property type="match status" value="1"/>
</dbReference>
<evidence type="ECO:0000313" key="11">
    <source>
        <dbReference type="EMBL" id="WIM69183.1"/>
    </source>
</evidence>
<feature type="binding site" evidence="7">
    <location>
        <position position="45"/>
    </location>
    <ligand>
        <name>ATP</name>
        <dbReference type="ChEBI" id="CHEBI:30616"/>
    </ligand>
</feature>
<feature type="transmembrane region" description="Helical" evidence="9">
    <location>
        <begin position="341"/>
        <end position="365"/>
    </location>
</feature>
<keyword evidence="3 11" id="KW-0808">Transferase</keyword>
<evidence type="ECO:0000256" key="8">
    <source>
        <dbReference type="SAM" id="MobiDB-lite"/>
    </source>
</evidence>
<keyword evidence="9" id="KW-0812">Transmembrane</keyword>
<keyword evidence="12" id="KW-1185">Reference proteome</keyword>
<feature type="region of interest" description="Disordered" evidence="8">
    <location>
        <begin position="301"/>
        <end position="321"/>
    </location>
</feature>
<evidence type="ECO:0000256" key="4">
    <source>
        <dbReference type="ARBA" id="ARBA00022741"/>
    </source>
</evidence>
<evidence type="ECO:0000256" key="7">
    <source>
        <dbReference type="PROSITE-ProRule" id="PRU10141"/>
    </source>
</evidence>
<organism evidence="11 12">
    <name type="scientific">Corynebacterium suedekumii</name>
    <dbReference type="NCBI Taxonomy" id="3049801"/>
    <lineage>
        <taxon>Bacteria</taxon>
        <taxon>Bacillati</taxon>
        <taxon>Actinomycetota</taxon>
        <taxon>Actinomycetes</taxon>
        <taxon>Mycobacteriales</taxon>
        <taxon>Corynebacteriaceae</taxon>
        <taxon>Corynebacterium</taxon>
    </lineage>
</organism>
<proteinExistence type="predicted"/>
<dbReference type="Pfam" id="PF00069">
    <property type="entry name" value="Pkinase"/>
    <property type="match status" value="1"/>
</dbReference>
<evidence type="ECO:0000256" key="1">
    <source>
        <dbReference type="ARBA" id="ARBA00012513"/>
    </source>
</evidence>
<dbReference type="Gene3D" id="3.30.200.20">
    <property type="entry name" value="Phosphorylase Kinase, domain 1"/>
    <property type="match status" value="1"/>
</dbReference>
<dbReference type="Proteomes" id="UP001238805">
    <property type="component" value="Chromosome"/>
</dbReference>
<name>A0ABY8VLT7_9CORY</name>
<dbReference type="InterPro" id="IPR008271">
    <property type="entry name" value="Ser/Thr_kinase_AS"/>
</dbReference>
<dbReference type="RefSeq" id="WP_284873780.1">
    <property type="nucleotide sequence ID" value="NZ_CP126970.1"/>
</dbReference>
<dbReference type="SUPFAM" id="SSF56112">
    <property type="entry name" value="Protein kinase-like (PK-like)"/>
    <property type="match status" value="1"/>
</dbReference>